<evidence type="ECO:0000313" key="11">
    <source>
        <dbReference type="EMBL" id="PKI83222.1"/>
    </source>
</evidence>
<comment type="catalytic activity">
    <reaction evidence="7">
        <text>L-threonyl-[protein] + ATP = O-phospho-L-threonyl-[protein] + ADP + H(+)</text>
        <dbReference type="Rhea" id="RHEA:46608"/>
        <dbReference type="Rhea" id="RHEA-COMP:11060"/>
        <dbReference type="Rhea" id="RHEA-COMP:11605"/>
        <dbReference type="ChEBI" id="CHEBI:15378"/>
        <dbReference type="ChEBI" id="CHEBI:30013"/>
        <dbReference type="ChEBI" id="CHEBI:30616"/>
        <dbReference type="ChEBI" id="CHEBI:61977"/>
        <dbReference type="ChEBI" id="CHEBI:456216"/>
        <dbReference type="EC" id="2.7.11.1"/>
    </reaction>
</comment>
<dbReference type="SMART" id="SM00220">
    <property type="entry name" value="S_TKc"/>
    <property type="match status" value="1"/>
</dbReference>
<organism evidence="11 12">
    <name type="scientific">Malassezia vespertilionis</name>
    <dbReference type="NCBI Taxonomy" id="2020962"/>
    <lineage>
        <taxon>Eukaryota</taxon>
        <taxon>Fungi</taxon>
        <taxon>Dikarya</taxon>
        <taxon>Basidiomycota</taxon>
        <taxon>Ustilaginomycotina</taxon>
        <taxon>Malasseziomycetes</taxon>
        <taxon>Malasseziales</taxon>
        <taxon>Malasseziaceae</taxon>
        <taxon>Malassezia</taxon>
    </lineage>
</organism>
<feature type="compositionally biased region" description="Polar residues" evidence="9">
    <location>
        <begin position="342"/>
        <end position="352"/>
    </location>
</feature>
<dbReference type="EMBL" id="KZ454992">
    <property type="protein sequence ID" value="PKI83222.1"/>
    <property type="molecule type" value="Genomic_DNA"/>
</dbReference>
<dbReference type="GO" id="GO:0005524">
    <property type="term" value="F:ATP binding"/>
    <property type="evidence" value="ECO:0007669"/>
    <property type="project" value="UniProtKB-KW"/>
</dbReference>
<evidence type="ECO:0000256" key="3">
    <source>
        <dbReference type="ARBA" id="ARBA00022679"/>
    </source>
</evidence>
<gene>
    <name evidence="11" type="ORF">MVES_002920</name>
</gene>
<feature type="compositionally biased region" description="Basic and acidic residues" evidence="9">
    <location>
        <begin position="575"/>
        <end position="589"/>
    </location>
</feature>
<dbReference type="STRING" id="2020962.A0A2N1J9R5"/>
<dbReference type="InterPro" id="IPR000719">
    <property type="entry name" value="Prot_kinase_dom"/>
</dbReference>
<feature type="region of interest" description="Disordered" evidence="9">
    <location>
        <begin position="504"/>
        <end position="527"/>
    </location>
</feature>
<comment type="catalytic activity">
    <reaction evidence="8">
        <text>L-seryl-[protein] + ATP = O-phospho-L-seryl-[protein] + ADP + H(+)</text>
        <dbReference type="Rhea" id="RHEA:17989"/>
        <dbReference type="Rhea" id="RHEA-COMP:9863"/>
        <dbReference type="Rhea" id="RHEA-COMP:11604"/>
        <dbReference type="ChEBI" id="CHEBI:15378"/>
        <dbReference type="ChEBI" id="CHEBI:29999"/>
        <dbReference type="ChEBI" id="CHEBI:30616"/>
        <dbReference type="ChEBI" id="CHEBI:83421"/>
        <dbReference type="ChEBI" id="CHEBI:456216"/>
        <dbReference type="EC" id="2.7.11.1"/>
    </reaction>
</comment>
<evidence type="ECO:0000256" key="9">
    <source>
        <dbReference type="SAM" id="MobiDB-lite"/>
    </source>
</evidence>
<dbReference type="GO" id="GO:0005737">
    <property type="term" value="C:cytoplasm"/>
    <property type="evidence" value="ECO:0007669"/>
    <property type="project" value="TreeGrafter"/>
</dbReference>
<keyword evidence="6" id="KW-0067">ATP-binding</keyword>
<dbReference type="GO" id="GO:0004674">
    <property type="term" value="F:protein serine/threonine kinase activity"/>
    <property type="evidence" value="ECO:0007669"/>
    <property type="project" value="UniProtKB-KW"/>
</dbReference>
<dbReference type="OrthoDB" id="2018507at2759"/>
<accession>A0A2N1J9R5</accession>
<feature type="compositionally biased region" description="Polar residues" evidence="9">
    <location>
        <begin position="718"/>
        <end position="730"/>
    </location>
</feature>
<evidence type="ECO:0000259" key="10">
    <source>
        <dbReference type="PROSITE" id="PS50011"/>
    </source>
</evidence>
<feature type="domain" description="Protein kinase" evidence="10">
    <location>
        <begin position="35"/>
        <end position="319"/>
    </location>
</feature>
<sequence length="744" mass="80598">MAMPTRPAGPGPGALFQAQRQLAPGARVRIGEHTVTIDRFLSQGGFARVYLVLADRAVPLPGQATSRELVLKHMCVCTEEALASVKAEVELHRKLRGHKPIVHFIEASASTSPTGWEIFMLMESCNGGGLIDFLNTRLKNRLDEREVLGIFQDICEGVSVLHHMQPRMVHRDLKIENILLSHADPPMFKLCDFGSCIEIVSDTVATTGAEMQACERDLNMHTTMQYRAPEMVNLRLQRPINEKADIWALGVLLYKLCYYTTPFEAPGAGAPAILAARYEFPAHPAYSSTLRDLIASMLMEDLTQRPTVDALKASVHTMLEQGVQCAPRGTDALRAKAGGTSAVRTQTPTLAPSSPCEVPSMDNAEDVQRRFPAVEDFEPVPARRSVRDIAASMSCAELPVPKPAMPARSNSDRVHRAPMPLLADSSEEETEPEDVEPMFHVRARGIQHVPGHAETSSPASTPAPAADKRAFVRAQVDAPHNGLACSDRAASLDTLLMQDDTIETASAPENEPSCSDAAKDHSVDSDTALAAQEKALEALLEPGMRTSLQQETQKEPIVGDLLGIKELSLTEAAKRAPAWEENDTNRDPLPKPSAVRVNSAKRSSTWDLASKPPPPKPKPKQYVDAATSPGLSPRVLSADPVEKEPFSPPAAVASPRGDATPSSKSPPAATHAVHALLSQRQGQVRLTKRPAQDATPKPWEKEAAARARLQHGMAAAQPETSASPEPQESFQGVGALIHQWQSRH</sequence>
<reference evidence="11 12" key="1">
    <citation type="submission" date="2017-10" db="EMBL/GenBank/DDBJ databases">
        <title>A novel species of cold-tolerant Malassezia isolated from bats.</title>
        <authorList>
            <person name="Lorch J.M."/>
            <person name="Palmer J.M."/>
            <person name="Vanderwolf K.J."/>
            <person name="Schmidt K.Z."/>
            <person name="Verant M.L."/>
            <person name="Weller T.J."/>
            <person name="Blehert D.S."/>
        </authorList>
    </citation>
    <scope>NUCLEOTIDE SEQUENCE [LARGE SCALE GENOMIC DNA]</scope>
    <source>
        <strain evidence="11 12">NWHC:44797-103</strain>
    </source>
</reference>
<feature type="region of interest" description="Disordered" evidence="9">
    <location>
        <begin position="337"/>
        <end position="361"/>
    </location>
</feature>
<keyword evidence="2" id="KW-0723">Serine/threonine-protein kinase</keyword>
<dbReference type="PROSITE" id="PS50011">
    <property type="entry name" value="PROTEIN_KINASE_DOM"/>
    <property type="match status" value="1"/>
</dbReference>
<dbReference type="SUPFAM" id="SSF56112">
    <property type="entry name" value="Protein kinase-like (PK-like)"/>
    <property type="match status" value="1"/>
</dbReference>
<keyword evidence="3" id="KW-0808">Transferase</keyword>
<keyword evidence="12" id="KW-1185">Reference proteome</keyword>
<dbReference type="EC" id="2.7.11.1" evidence="1"/>
<dbReference type="InterPro" id="IPR008271">
    <property type="entry name" value="Ser/Thr_kinase_AS"/>
</dbReference>
<proteinExistence type="predicted"/>
<dbReference type="Gene3D" id="1.10.510.10">
    <property type="entry name" value="Transferase(Phosphotransferase) domain 1"/>
    <property type="match status" value="1"/>
</dbReference>
<dbReference type="GO" id="GO:0000147">
    <property type="term" value="P:actin cortical patch assembly"/>
    <property type="evidence" value="ECO:0007669"/>
    <property type="project" value="TreeGrafter"/>
</dbReference>
<dbReference type="InterPro" id="IPR011009">
    <property type="entry name" value="Kinase-like_dom_sf"/>
</dbReference>
<feature type="region of interest" description="Disordered" evidence="9">
    <location>
        <begin position="575"/>
        <end position="744"/>
    </location>
</feature>
<evidence type="ECO:0000256" key="4">
    <source>
        <dbReference type="ARBA" id="ARBA00022741"/>
    </source>
</evidence>
<evidence type="ECO:0000256" key="1">
    <source>
        <dbReference type="ARBA" id="ARBA00012513"/>
    </source>
</evidence>
<dbReference type="GO" id="GO:0007015">
    <property type="term" value="P:actin filament organization"/>
    <property type="evidence" value="ECO:0007669"/>
    <property type="project" value="TreeGrafter"/>
</dbReference>
<dbReference type="Pfam" id="PF00069">
    <property type="entry name" value="Pkinase"/>
    <property type="match status" value="1"/>
</dbReference>
<dbReference type="Proteomes" id="UP000232875">
    <property type="component" value="Unassembled WGS sequence"/>
</dbReference>
<evidence type="ECO:0000256" key="6">
    <source>
        <dbReference type="ARBA" id="ARBA00022840"/>
    </source>
</evidence>
<name>A0A2N1J9R5_9BASI</name>
<evidence type="ECO:0000313" key="12">
    <source>
        <dbReference type="Proteomes" id="UP000232875"/>
    </source>
</evidence>
<evidence type="ECO:0000256" key="7">
    <source>
        <dbReference type="ARBA" id="ARBA00047899"/>
    </source>
</evidence>
<evidence type="ECO:0000256" key="5">
    <source>
        <dbReference type="ARBA" id="ARBA00022777"/>
    </source>
</evidence>
<keyword evidence="5" id="KW-0418">Kinase</keyword>
<dbReference type="PANTHER" id="PTHR22967:SF57">
    <property type="entry name" value="AUXILIN, ISOFORM A-RELATED"/>
    <property type="match status" value="1"/>
</dbReference>
<keyword evidence="4" id="KW-0547">Nucleotide-binding</keyword>
<evidence type="ECO:0000256" key="8">
    <source>
        <dbReference type="ARBA" id="ARBA00048679"/>
    </source>
</evidence>
<evidence type="ECO:0000256" key="2">
    <source>
        <dbReference type="ARBA" id="ARBA00022527"/>
    </source>
</evidence>
<dbReference type="PROSITE" id="PS00108">
    <property type="entry name" value="PROTEIN_KINASE_ST"/>
    <property type="match status" value="1"/>
</dbReference>
<dbReference type="PANTHER" id="PTHR22967">
    <property type="entry name" value="SERINE/THREONINE PROTEIN KINASE"/>
    <property type="match status" value="1"/>
</dbReference>
<protein>
    <recommendedName>
        <fullName evidence="1">non-specific serine/threonine protein kinase</fullName>
        <ecNumber evidence="1">2.7.11.1</ecNumber>
    </recommendedName>
</protein>
<dbReference type="AlphaFoldDB" id="A0A2N1J9R5"/>